<dbReference type="Pfam" id="PF03121">
    <property type="entry name" value="Herpes_UL52"/>
    <property type="match status" value="1"/>
</dbReference>
<dbReference type="KEGG" id="vg:41332318"/>
<name>Q6XM41_9PHYC</name>
<dbReference type="EMBL" id="AY225133">
    <property type="protein sequence ID" value="AAR26870.1"/>
    <property type="molecule type" value="Genomic_DNA"/>
</dbReference>
<evidence type="ECO:0000313" key="2">
    <source>
        <dbReference type="EMBL" id="AAR26870.1"/>
    </source>
</evidence>
<sequence>MMNMIGIYQFLRAHGCFHNKTIPRTHTIMSGGVLYVPEENYDEFLGVYAREIDSGNRGLTFSELKSGDVFRMYFDIDMLETRELDLSYFVHLCRDMVRAMRQYYTDVEEDTFKCVVCTTKPKKRTQDEYIKNGCHVIFPSLRVNLETALQLRFFIVQALENTRGVRKIGINPWCDIIDKAPYYNGLKMCGSVKTIPCLECKGANRNITHRPEVVEIVRQIRNVRRKYYPRNDNLAFDYSNVFNIEKDEFKHETLAELFARYQEETGYLMCVACGNRGWYLEHDRFYMPAMVLNGDGSSSEGELEYLHDNPHEAMRWTSIRCRPSDEVTGGYTMSPDNVGQYLRYARYEHRGESVRNNTVTCLNKLGPELADMSPGMYREAVNGAIAGNDADVIRTWKGEEITDTDVIEAIQNDVRVIHSNYKQLQVRQVFHLGVGKTVKVNAFGEIARGKRKKVLLMMAGIAEKNKVDMADKQVEQDTMVIVARVSGPGASYCMNKNREHGSNHIYFWITPEGIYQKCFSRKDALGSLPCKAYRSGCYKISRALKLKLFPQSTTDRSEQGGVLKNPRYVEHRRVSTQSNISTGALI</sequence>
<dbReference type="Pfam" id="PF23162">
    <property type="entry name" value="AEP_C962R"/>
    <property type="match status" value="1"/>
</dbReference>
<dbReference type="RefSeq" id="YP_009665722.1">
    <property type="nucleotide sequence ID" value="NC_043254.1"/>
</dbReference>
<dbReference type="InterPro" id="IPR056443">
    <property type="entry name" value="AEP_C962R"/>
</dbReference>
<protein>
    <submittedName>
        <fullName evidence="2">FirrV-1-A46</fullName>
    </submittedName>
</protein>
<proteinExistence type="predicted"/>
<reference evidence="2" key="2">
    <citation type="submission" date="2003-01" db="EMBL/GenBank/DDBJ databases">
        <title>Partial Nucleotide Sequence of the Feldmannia irregularis Virus FirrV-1 Genome: On the Evolution of Large Phaeoviral Genomes.</title>
        <authorList>
            <person name="Delaroque N."/>
            <person name="Knippers R."/>
            <person name="Mueller D.G."/>
            <person name="Boland W."/>
        </authorList>
    </citation>
    <scope>NUCLEOTIDE SEQUENCE</scope>
    <source>
        <strain evidence="2">FirrV-1</strain>
    </source>
</reference>
<accession>Q6XM41</accession>
<dbReference type="GeneID" id="41332318"/>
<feature type="domain" description="C962R-like N-terminal AEP" evidence="1">
    <location>
        <begin position="25"/>
        <end position="193"/>
    </location>
</feature>
<reference evidence="2" key="1">
    <citation type="journal article" date="2003" name="J. Mol. Evol.">
        <title>Comparisons of two large phaeoviral genomes and evolutionary implications.</title>
        <authorList>
            <person name="Delaroque N."/>
            <person name="Boland W."/>
            <person name="Muller D.G."/>
            <person name="Knippers R."/>
        </authorList>
    </citation>
    <scope>NUCLEOTIDE SEQUENCE</scope>
    <source>
        <strain evidence="2">FirrV-1</strain>
    </source>
</reference>
<organism evidence="2">
    <name type="scientific">Feldmannia irregularis virus a</name>
    <dbReference type="NCBI Taxonomy" id="231992"/>
    <lineage>
        <taxon>Viruses</taxon>
        <taxon>Varidnaviria</taxon>
        <taxon>Bamfordvirae</taxon>
        <taxon>Nucleocytoviricota</taxon>
        <taxon>Megaviricetes</taxon>
        <taxon>Algavirales</taxon>
        <taxon>Phycodnaviridae</taxon>
        <taxon>Phaeovirus</taxon>
        <taxon>Phaeovirus irregularis</taxon>
    </lineage>
</organism>
<evidence type="ECO:0000259" key="1">
    <source>
        <dbReference type="Pfam" id="PF23162"/>
    </source>
</evidence>